<feature type="domain" description="C2H2-type" evidence="12">
    <location>
        <begin position="234"/>
        <end position="263"/>
    </location>
</feature>
<keyword evidence="8" id="KW-0804">Transcription</keyword>
<evidence type="ECO:0000256" key="3">
    <source>
        <dbReference type="ARBA" id="ARBA00022737"/>
    </source>
</evidence>
<evidence type="ECO:0000259" key="12">
    <source>
        <dbReference type="PROSITE" id="PS50157"/>
    </source>
</evidence>
<protein>
    <recommendedName>
        <fullName evidence="12">C2H2-type domain-containing protein</fullName>
    </recommendedName>
</protein>
<proteinExistence type="predicted"/>
<dbReference type="AlphaFoldDB" id="F6ZD62"/>
<reference evidence="13" key="4">
    <citation type="submission" date="2025-09" db="UniProtKB">
        <authorList>
            <consortium name="Ensembl"/>
        </authorList>
    </citation>
    <scope>IDENTIFICATION</scope>
</reference>
<reference evidence="14" key="1">
    <citation type="journal article" date="2002" name="Science">
        <title>The draft genome of Ciona intestinalis: insights into chordate and vertebrate origins.</title>
        <authorList>
            <person name="Dehal P."/>
            <person name="Satou Y."/>
            <person name="Campbell R.K."/>
            <person name="Chapman J."/>
            <person name="Degnan B."/>
            <person name="De Tomaso A."/>
            <person name="Davidson B."/>
            <person name="Di Gregorio A."/>
            <person name="Gelpke M."/>
            <person name="Goodstein D.M."/>
            <person name="Harafuji N."/>
            <person name="Hastings K.E."/>
            <person name="Ho I."/>
            <person name="Hotta K."/>
            <person name="Huang W."/>
            <person name="Kawashima T."/>
            <person name="Lemaire P."/>
            <person name="Martinez D."/>
            <person name="Meinertzhagen I.A."/>
            <person name="Necula S."/>
            <person name="Nonaka M."/>
            <person name="Putnam N."/>
            <person name="Rash S."/>
            <person name="Saiga H."/>
            <person name="Satake M."/>
            <person name="Terry A."/>
            <person name="Yamada L."/>
            <person name="Wang H.G."/>
            <person name="Awazu S."/>
            <person name="Azumi K."/>
            <person name="Boore J."/>
            <person name="Branno M."/>
            <person name="Chin-Bow S."/>
            <person name="DeSantis R."/>
            <person name="Doyle S."/>
            <person name="Francino P."/>
            <person name="Keys D.N."/>
            <person name="Haga S."/>
            <person name="Hayashi H."/>
            <person name="Hino K."/>
            <person name="Imai K.S."/>
            <person name="Inaba K."/>
            <person name="Kano S."/>
            <person name="Kobayashi K."/>
            <person name="Kobayashi M."/>
            <person name="Lee B.I."/>
            <person name="Makabe K.W."/>
            <person name="Manohar C."/>
            <person name="Matassi G."/>
            <person name="Medina M."/>
            <person name="Mochizuki Y."/>
            <person name="Mount S."/>
            <person name="Morishita T."/>
            <person name="Miura S."/>
            <person name="Nakayama A."/>
            <person name="Nishizaka S."/>
            <person name="Nomoto H."/>
            <person name="Ohta F."/>
            <person name="Oishi K."/>
            <person name="Rigoutsos I."/>
            <person name="Sano M."/>
            <person name="Sasaki A."/>
            <person name="Sasakura Y."/>
            <person name="Shoguchi E."/>
            <person name="Shin-i T."/>
            <person name="Spagnuolo A."/>
            <person name="Stainier D."/>
            <person name="Suzuki M.M."/>
            <person name="Tassy O."/>
            <person name="Takatori N."/>
            <person name="Tokuoka M."/>
            <person name="Yagi K."/>
            <person name="Yoshizaki F."/>
            <person name="Wada S."/>
            <person name="Zhang C."/>
            <person name="Hyatt P.D."/>
            <person name="Larimer F."/>
            <person name="Detter C."/>
            <person name="Doggett N."/>
            <person name="Glavina T."/>
            <person name="Hawkins T."/>
            <person name="Richardson P."/>
            <person name="Lucas S."/>
            <person name="Kohara Y."/>
            <person name="Levine M."/>
            <person name="Satoh N."/>
            <person name="Rokhsar D.S."/>
        </authorList>
    </citation>
    <scope>NUCLEOTIDE SEQUENCE [LARGE SCALE GENOMIC DNA]</scope>
</reference>
<dbReference type="GO" id="GO:0008270">
    <property type="term" value="F:zinc ion binding"/>
    <property type="evidence" value="ECO:0007669"/>
    <property type="project" value="UniProtKB-KW"/>
</dbReference>
<dbReference type="GO" id="GO:0006357">
    <property type="term" value="P:regulation of transcription by RNA polymerase II"/>
    <property type="evidence" value="ECO:0000318"/>
    <property type="project" value="GO_Central"/>
</dbReference>
<keyword evidence="7" id="KW-0238">DNA-binding</keyword>
<keyword evidence="6" id="KW-0805">Transcription regulation</keyword>
<reference evidence="13" key="3">
    <citation type="submission" date="2025-08" db="UniProtKB">
        <authorList>
            <consortium name="Ensembl"/>
        </authorList>
    </citation>
    <scope>IDENTIFICATION</scope>
</reference>
<dbReference type="PROSITE" id="PS50157">
    <property type="entry name" value="ZINC_FINGER_C2H2_2"/>
    <property type="match status" value="4"/>
</dbReference>
<evidence type="ECO:0000256" key="4">
    <source>
        <dbReference type="ARBA" id="ARBA00022771"/>
    </source>
</evidence>
<dbReference type="Proteomes" id="UP000008144">
    <property type="component" value="Chromosome 9"/>
</dbReference>
<dbReference type="STRING" id="7719.ENSCINP00000014103"/>
<dbReference type="InterPro" id="IPR050589">
    <property type="entry name" value="Ikaros_C2H2-ZF"/>
</dbReference>
<evidence type="ECO:0000256" key="8">
    <source>
        <dbReference type="ARBA" id="ARBA00023163"/>
    </source>
</evidence>
<dbReference type="GeneTree" id="ENSGT00940000156782"/>
<feature type="compositionally biased region" description="Low complexity" evidence="11">
    <location>
        <begin position="314"/>
        <end position="325"/>
    </location>
</feature>
<feature type="compositionally biased region" description="Polar residues" evidence="11">
    <location>
        <begin position="394"/>
        <end position="407"/>
    </location>
</feature>
<accession>F6ZD62</accession>
<feature type="region of interest" description="Disordered" evidence="11">
    <location>
        <begin position="270"/>
        <end position="300"/>
    </location>
</feature>
<feature type="compositionally biased region" description="Polar residues" evidence="11">
    <location>
        <begin position="331"/>
        <end position="344"/>
    </location>
</feature>
<keyword evidence="9" id="KW-0539">Nucleus</keyword>
<dbReference type="InParanoid" id="F6ZD62"/>
<dbReference type="SUPFAM" id="SSF57667">
    <property type="entry name" value="beta-beta-alpha zinc fingers"/>
    <property type="match status" value="3"/>
</dbReference>
<reference evidence="13" key="2">
    <citation type="journal article" date="2008" name="Genome Biol.">
        <title>Improved genome assembly and evidence-based global gene model set for the chordate Ciona intestinalis: new insight into intron and operon populations.</title>
        <authorList>
            <person name="Satou Y."/>
            <person name="Mineta K."/>
            <person name="Ogasawara M."/>
            <person name="Sasakura Y."/>
            <person name="Shoguchi E."/>
            <person name="Ueno K."/>
            <person name="Yamada L."/>
            <person name="Matsumoto J."/>
            <person name="Wasserscheid J."/>
            <person name="Dewar K."/>
            <person name="Wiley G.B."/>
            <person name="Macmil S.L."/>
            <person name="Roe B.A."/>
            <person name="Zeller R.W."/>
            <person name="Hastings K.E."/>
            <person name="Lemaire P."/>
            <person name="Lindquist E."/>
            <person name="Endo T."/>
            <person name="Hotta K."/>
            <person name="Inaba K."/>
        </authorList>
    </citation>
    <scope>NUCLEOTIDE SEQUENCE [LARGE SCALE GENOMIC DNA]</scope>
    <source>
        <strain evidence="13">wild type</strain>
    </source>
</reference>
<keyword evidence="2" id="KW-0479">Metal-binding</keyword>
<keyword evidence="5" id="KW-0862">Zinc</keyword>
<dbReference type="GO" id="GO:0005634">
    <property type="term" value="C:nucleus"/>
    <property type="evidence" value="ECO:0007669"/>
    <property type="project" value="UniProtKB-SubCell"/>
</dbReference>
<evidence type="ECO:0000256" key="6">
    <source>
        <dbReference type="ARBA" id="ARBA00023015"/>
    </source>
</evidence>
<dbReference type="FunFam" id="3.30.160.60:FF:000130">
    <property type="entry name" value="Spalt-like transcription factor 4"/>
    <property type="match status" value="1"/>
</dbReference>
<evidence type="ECO:0000256" key="5">
    <source>
        <dbReference type="ARBA" id="ARBA00022833"/>
    </source>
</evidence>
<dbReference type="InterPro" id="IPR036236">
    <property type="entry name" value="Znf_C2H2_sf"/>
</dbReference>
<feature type="compositionally biased region" description="Low complexity" evidence="11">
    <location>
        <begin position="49"/>
        <end position="63"/>
    </location>
</feature>
<feature type="compositionally biased region" description="Low complexity" evidence="11">
    <location>
        <begin position="12"/>
        <end position="29"/>
    </location>
</feature>
<feature type="compositionally biased region" description="Low complexity" evidence="11">
    <location>
        <begin position="284"/>
        <end position="300"/>
    </location>
</feature>
<evidence type="ECO:0000256" key="11">
    <source>
        <dbReference type="SAM" id="MobiDB-lite"/>
    </source>
</evidence>
<keyword evidence="4 10" id="KW-0863">Zinc-finger</keyword>
<dbReference type="SMART" id="SM00355">
    <property type="entry name" value="ZnF_C2H2"/>
    <property type="match status" value="6"/>
</dbReference>
<dbReference type="Pfam" id="PF00096">
    <property type="entry name" value="zf-C2H2"/>
    <property type="match status" value="2"/>
</dbReference>
<keyword evidence="3" id="KW-0677">Repeat</keyword>
<comment type="subcellular location">
    <subcellularLocation>
        <location evidence="1">Nucleus</location>
    </subcellularLocation>
</comment>
<name>F6ZD62_CIOIN</name>
<dbReference type="InterPro" id="IPR013087">
    <property type="entry name" value="Znf_C2H2_type"/>
</dbReference>
<evidence type="ECO:0000313" key="13">
    <source>
        <dbReference type="Ensembl" id="ENSCINP00000014103.3"/>
    </source>
</evidence>
<evidence type="ECO:0000256" key="2">
    <source>
        <dbReference type="ARBA" id="ARBA00022723"/>
    </source>
</evidence>
<feature type="domain" description="C2H2-type" evidence="12">
    <location>
        <begin position="178"/>
        <end position="205"/>
    </location>
</feature>
<evidence type="ECO:0000313" key="14">
    <source>
        <dbReference type="Proteomes" id="UP000008144"/>
    </source>
</evidence>
<feature type="domain" description="C2H2-type" evidence="12">
    <location>
        <begin position="206"/>
        <end position="233"/>
    </location>
</feature>
<keyword evidence="14" id="KW-1185">Reference proteome</keyword>
<dbReference type="PANTHER" id="PTHR24404">
    <property type="entry name" value="ZINC FINGER PROTEIN"/>
    <property type="match status" value="1"/>
</dbReference>
<dbReference type="GO" id="GO:0000978">
    <property type="term" value="F:RNA polymerase II cis-regulatory region sequence-specific DNA binding"/>
    <property type="evidence" value="ECO:0000318"/>
    <property type="project" value="GO_Central"/>
</dbReference>
<feature type="region of interest" description="Disordered" evidence="11">
    <location>
        <begin position="389"/>
        <end position="428"/>
    </location>
</feature>
<dbReference type="PANTHER" id="PTHR24404:SF113">
    <property type="entry name" value="C2H2-TYPE DOMAIN-CONTAINING PROTEIN"/>
    <property type="match status" value="1"/>
</dbReference>
<dbReference type="FunFam" id="3.30.160.60:FF:000123">
    <property type="entry name" value="transcriptional repressor CTCF isoform X1"/>
    <property type="match status" value="1"/>
</dbReference>
<dbReference type="HOGENOM" id="CLU_025502_0_1_1"/>
<sequence length="609" mass="67215">MMPAASMEVTLSQHTSSQHTSPQPSPNSSWMEKQASDVTTQNADDVIDRSVASSTSSPSRPDSGMAIVLSEKDDSVTSPRQNAETPAVLPAAFKSSSPSQSSADSGIVSSSGQDESPTSSSSLTTSSSRKDASNNDSINKAQAQRNLNLIACEECGLICAGQSHYQVHIRSHTGERPFKCTVCGVAFTQKGNLRRHYKIHSEEKPFQCPVCSYRCRRRDALNGHMRIHSDIRPYRCVYCARSYKSRQSLKEHEYQCVYKNDPIVQARQLTSSPAKGSFGDKRLSPLTTSQTSSSPISMTSSNLPIMQSQVLNPLLTSSSPNSTSSGKRKASNPQKFTRLSDHQQQVIPSLANALQYMPTLLTTMMQQHMNDTATAEQQRQQDEALDFSAKRKSGLQNTNGDTDSYQDNVLRHPRATTERLSGSARRKRPKYLNEKIEQNMQGHESSFPSKYDVSPTMNSLDLSGQSKNDDMTSFKSDVRSTSPFAHVRSGDASRSGLRVFSSLGDDSEIEELKTYICSHCRCIFLDHVMFAIHVGCHGFRDPLECNVCGHLAADRYQFQSHLARGEHNLGGKVNDVTGEKSDYVTDDITNETSTYQQSSTYVTKSAAFR</sequence>
<feature type="compositionally biased region" description="Low complexity" evidence="11">
    <location>
        <begin position="95"/>
        <end position="127"/>
    </location>
</feature>
<dbReference type="EMBL" id="EAAA01002802">
    <property type="status" value="NOT_ANNOTATED_CDS"/>
    <property type="molecule type" value="Genomic_DNA"/>
</dbReference>
<organism evidence="13 14">
    <name type="scientific">Ciona intestinalis</name>
    <name type="common">Transparent sea squirt</name>
    <name type="synonym">Ascidia intestinalis</name>
    <dbReference type="NCBI Taxonomy" id="7719"/>
    <lineage>
        <taxon>Eukaryota</taxon>
        <taxon>Metazoa</taxon>
        <taxon>Chordata</taxon>
        <taxon>Tunicata</taxon>
        <taxon>Ascidiacea</taxon>
        <taxon>Phlebobranchia</taxon>
        <taxon>Cionidae</taxon>
        <taxon>Ciona</taxon>
    </lineage>
</organism>
<evidence type="ECO:0000256" key="7">
    <source>
        <dbReference type="ARBA" id="ARBA00023125"/>
    </source>
</evidence>
<dbReference type="OMA" id="HFDMNLA"/>
<dbReference type="Gene3D" id="3.30.160.60">
    <property type="entry name" value="Classic Zinc Finger"/>
    <property type="match status" value="4"/>
</dbReference>
<evidence type="ECO:0000256" key="9">
    <source>
        <dbReference type="ARBA" id="ARBA00023242"/>
    </source>
</evidence>
<feature type="domain" description="C2H2-type" evidence="12">
    <location>
        <begin position="150"/>
        <end position="177"/>
    </location>
</feature>
<evidence type="ECO:0000256" key="1">
    <source>
        <dbReference type="ARBA" id="ARBA00004123"/>
    </source>
</evidence>
<dbReference type="Ensembl" id="ENSCINT00000014103.3">
    <property type="protein sequence ID" value="ENSCINP00000014103.3"/>
    <property type="gene ID" value="ENSCING00000006863.3"/>
</dbReference>
<evidence type="ECO:0000256" key="10">
    <source>
        <dbReference type="PROSITE-ProRule" id="PRU00042"/>
    </source>
</evidence>
<dbReference type="GO" id="GO:0003700">
    <property type="term" value="F:DNA-binding transcription factor activity"/>
    <property type="evidence" value="ECO:0000318"/>
    <property type="project" value="GO_Central"/>
</dbReference>
<dbReference type="PROSITE" id="PS00028">
    <property type="entry name" value="ZINC_FINGER_C2H2_1"/>
    <property type="match status" value="4"/>
</dbReference>
<feature type="region of interest" description="Disordered" evidence="11">
    <location>
        <begin position="1"/>
        <end position="136"/>
    </location>
</feature>
<feature type="region of interest" description="Disordered" evidence="11">
    <location>
        <begin position="314"/>
        <end position="344"/>
    </location>
</feature>